<reference evidence="3" key="1">
    <citation type="submission" date="2022-03" db="EMBL/GenBank/DDBJ databases">
        <authorList>
            <person name="Vrbovska V."/>
            <person name="Kovarovic V."/>
            <person name="Botka T."/>
            <person name="Pantucek R."/>
        </authorList>
    </citation>
    <scope>NUCLEOTIDE SEQUENCE</scope>
    <source>
        <strain evidence="3">CCM 2609</strain>
    </source>
</reference>
<gene>
    <name evidence="3" type="ORF">MRZ06_00435</name>
</gene>
<dbReference type="RefSeq" id="WP_243365901.1">
    <property type="nucleotide sequence ID" value="NZ_CP094348.1"/>
</dbReference>
<name>A0ABY3ZUK1_9STAP</name>
<reference evidence="3" key="2">
    <citation type="submission" date="2022-04" db="EMBL/GenBank/DDBJ databases">
        <title>Antimicrobial genetic elements in methicillin-resistant Macrococcus armenti.</title>
        <authorList>
            <person name="Keller J.E."/>
            <person name="Schwendener S."/>
            <person name="Pantucek R."/>
            <person name="Perreten V."/>
        </authorList>
    </citation>
    <scope>NUCLEOTIDE SEQUENCE</scope>
    <source>
        <strain evidence="3">CCM 2609</strain>
    </source>
</reference>
<dbReference type="InterPro" id="IPR038344">
    <property type="entry name" value="EF-G_N_sf"/>
</dbReference>
<evidence type="ECO:0000259" key="2">
    <source>
        <dbReference type="Pfam" id="PF16571"/>
    </source>
</evidence>
<evidence type="ECO:0000259" key="1">
    <source>
        <dbReference type="Pfam" id="PF07299"/>
    </source>
</evidence>
<organism evidence="3 4">
    <name type="scientific">Macrococcus armenti</name>
    <dbReference type="NCBI Taxonomy" id="2875764"/>
    <lineage>
        <taxon>Bacteria</taxon>
        <taxon>Bacillati</taxon>
        <taxon>Bacillota</taxon>
        <taxon>Bacilli</taxon>
        <taxon>Bacillales</taxon>
        <taxon>Staphylococcaceae</taxon>
        <taxon>Macrococcus</taxon>
    </lineage>
</organism>
<dbReference type="Pfam" id="PF16571">
    <property type="entry name" value="FBP_C"/>
    <property type="match status" value="1"/>
</dbReference>
<sequence length="212" mass="24713">MNQIKVYEFVKVKTLIYQLIRLYRTNDIKAHSTQKNILLNEIEGIFQSYGIDVIEFIKAIDDVQLTKKKADHLLEGMKVHVQYFDMPTQAQLNKLFRKVKKLKAPDINTIDTKETSYLGWNDVSANRKYIVYKNETDQFEGIYGEISPNKVKGFCNICNAESDVALFLNKTKQNKSEGTYTKKGDYICHDSVKCNQNLENIEDLYEFVERTK</sequence>
<accession>A0ABY3ZUK1</accession>
<dbReference type="EMBL" id="CP094348">
    <property type="protein sequence ID" value="UOB20585.1"/>
    <property type="molecule type" value="Genomic_DNA"/>
</dbReference>
<evidence type="ECO:0000313" key="4">
    <source>
        <dbReference type="Proteomes" id="UP000830343"/>
    </source>
</evidence>
<dbReference type="CDD" id="cd16342">
    <property type="entry name" value="FusC_FusB"/>
    <property type="match status" value="1"/>
</dbReference>
<protein>
    <submittedName>
        <fullName evidence="3">FusB/FusC family EF-G-binding protein</fullName>
    </submittedName>
</protein>
<dbReference type="Gene3D" id="1.20.1280.250">
    <property type="match status" value="1"/>
</dbReference>
<feature type="domain" description="Elongation factor G-binding protein C-terminal treble-clef zinc-finger" evidence="2">
    <location>
        <begin position="97"/>
        <end position="201"/>
    </location>
</feature>
<dbReference type="Proteomes" id="UP000830343">
    <property type="component" value="Chromosome"/>
</dbReference>
<dbReference type="InterPro" id="IPR010841">
    <property type="entry name" value="EF-G-binding_N"/>
</dbReference>
<evidence type="ECO:0000313" key="3">
    <source>
        <dbReference type="EMBL" id="UOB20585.1"/>
    </source>
</evidence>
<dbReference type="Pfam" id="PF07299">
    <property type="entry name" value="EF-G-binding_N"/>
    <property type="match status" value="1"/>
</dbReference>
<dbReference type="InterPro" id="IPR032330">
    <property type="entry name" value="EF-G-binding_C"/>
</dbReference>
<keyword evidence="4" id="KW-1185">Reference proteome</keyword>
<feature type="domain" description="Elongation factor G-binding protein N-terminal" evidence="1">
    <location>
        <begin position="4"/>
        <end position="84"/>
    </location>
</feature>
<proteinExistence type="predicted"/>